<keyword evidence="3" id="KW-0167">Capsid protein</keyword>
<feature type="compositionally biased region" description="Low complexity" evidence="1">
    <location>
        <begin position="33"/>
        <end position="50"/>
    </location>
</feature>
<dbReference type="AlphaFoldDB" id="A0A952FSU5"/>
<dbReference type="Proteomes" id="UP000700706">
    <property type="component" value="Unassembled WGS sequence"/>
</dbReference>
<evidence type="ECO:0000313" key="4">
    <source>
        <dbReference type="Proteomes" id="UP000700706"/>
    </source>
</evidence>
<dbReference type="InterPro" id="IPR007893">
    <property type="entry name" value="Spore_coat_U/FanG"/>
</dbReference>
<keyword evidence="3" id="KW-0946">Virion</keyword>
<reference evidence="3" key="1">
    <citation type="submission" date="2020-06" db="EMBL/GenBank/DDBJ databases">
        <title>Stable isotope informed genome-resolved metagenomics uncovers potential trophic interactions in rhizosphere soil.</title>
        <authorList>
            <person name="Starr E.P."/>
            <person name="Shi S."/>
            <person name="Blazewicz S.J."/>
            <person name="Koch B.J."/>
            <person name="Probst A.J."/>
            <person name="Hungate B.A."/>
            <person name="Pett-Ridge J."/>
            <person name="Firestone M.K."/>
            <person name="Banfield J.F."/>
        </authorList>
    </citation>
    <scope>NUCLEOTIDE SEQUENCE</scope>
    <source>
        <strain evidence="3">YM_69_17</strain>
    </source>
</reference>
<feature type="domain" description="Spore coat protein U/FanG" evidence="2">
    <location>
        <begin position="66"/>
        <end position="121"/>
    </location>
</feature>
<protein>
    <submittedName>
        <fullName evidence="3">Spore coat protein U domain-containing protein</fullName>
    </submittedName>
</protein>
<name>A0A952FSU5_9PROT</name>
<comment type="caution">
    <text evidence="3">The sequence shown here is derived from an EMBL/GenBank/DDBJ whole genome shotgun (WGS) entry which is preliminary data.</text>
</comment>
<dbReference type="Pfam" id="PF05229">
    <property type="entry name" value="SCPU"/>
    <property type="match status" value="1"/>
</dbReference>
<feature type="region of interest" description="Disordered" evidence="1">
    <location>
        <begin position="31"/>
        <end position="51"/>
    </location>
</feature>
<organism evidence="3 4">
    <name type="scientific">Inquilinus limosus</name>
    <dbReference type="NCBI Taxonomy" id="171674"/>
    <lineage>
        <taxon>Bacteria</taxon>
        <taxon>Pseudomonadati</taxon>
        <taxon>Pseudomonadota</taxon>
        <taxon>Alphaproteobacteria</taxon>
        <taxon>Rhodospirillales</taxon>
        <taxon>Rhodospirillaceae</taxon>
        <taxon>Inquilinus</taxon>
    </lineage>
</organism>
<proteinExistence type="predicted"/>
<evidence type="ECO:0000259" key="2">
    <source>
        <dbReference type="Pfam" id="PF05229"/>
    </source>
</evidence>
<dbReference type="EMBL" id="JAEKLZ010000295">
    <property type="protein sequence ID" value="MBW8727666.1"/>
    <property type="molecule type" value="Genomic_DNA"/>
</dbReference>
<gene>
    <name evidence="3" type="ORF">JF625_21275</name>
</gene>
<evidence type="ECO:0000256" key="1">
    <source>
        <dbReference type="SAM" id="MobiDB-lite"/>
    </source>
</evidence>
<accession>A0A952FSU5</accession>
<sequence length="179" mass="17694">MRSSHLVTLAGIAIVLVVAANCAWLPVRAQEAPGPSVGSGPSVGLGSLPGDNAPGTAGPRIAGASALRITITIRTACSVDRDALLTFPDLAPAGGAVDGTGSVAIDCTNGLPYLLALDAGGAVIPDRLYSDPGRRGVWGDRPGIGTGAPVTVPLHLRATPPAAGGAGRDHAPARLTVAY</sequence>
<evidence type="ECO:0000313" key="3">
    <source>
        <dbReference type="EMBL" id="MBW8727666.1"/>
    </source>
</evidence>